<feature type="chain" id="PRO_5012722908" description="Sulfatase N-terminal domain-containing protein" evidence="7">
    <location>
        <begin position="16"/>
        <end position="540"/>
    </location>
</feature>
<evidence type="ECO:0000256" key="5">
    <source>
        <dbReference type="ARBA" id="ARBA00022837"/>
    </source>
</evidence>
<keyword evidence="5" id="KW-0106">Calcium</keyword>
<protein>
    <recommendedName>
        <fullName evidence="8">Sulfatase N-terminal domain-containing protein</fullName>
    </recommendedName>
</protein>
<dbReference type="EMBL" id="DS469599">
    <property type="protein sequence ID" value="EDO39862.1"/>
    <property type="molecule type" value="Genomic_DNA"/>
</dbReference>
<keyword evidence="3" id="KW-0479">Metal-binding</keyword>
<keyword evidence="7" id="KW-0732">Signal</keyword>
<dbReference type="AlphaFoldDB" id="A7S8Q2"/>
<dbReference type="CDD" id="cd16029">
    <property type="entry name" value="4-S"/>
    <property type="match status" value="1"/>
</dbReference>
<dbReference type="InterPro" id="IPR047115">
    <property type="entry name" value="ARSB"/>
</dbReference>
<dbReference type="PANTHER" id="PTHR10342:SF273">
    <property type="entry name" value="RE14504P"/>
    <property type="match status" value="1"/>
</dbReference>
<dbReference type="Pfam" id="PF00884">
    <property type="entry name" value="Sulfatase"/>
    <property type="match status" value="1"/>
</dbReference>
<dbReference type="STRING" id="45351.A7S8Q2"/>
<dbReference type="Gene3D" id="3.30.1120.10">
    <property type="match status" value="1"/>
</dbReference>
<dbReference type="PROSITE" id="PS00149">
    <property type="entry name" value="SULFATASE_2"/>
    <property type="match status" value="1"/>
</dbReference>
<name>A7S8Q2_NEMVE</name>
<dbReference type="GO" id="GO:0008484">
    <property type="term" value="F:sulfuric ester hydrolase activity"/>
    <property type="evidence" value="ECO:0000318"/>
    <property type="project" value="GO_Central"/>
</dbReference>
<dbReference type="PROSITE" id="PS00523">
    <property type="entry name" value="SULFATASE_1"/>
    <property type="match status" value="1"/>
</dbReference>
<evidence type="ECO:0000256" key="4">
    <source>
        <dbReference type="ARBA" id="ARBA00022801"/>
    </source>
</evidence>
<evidence type="ECO:0000313" key="10">
    <source>
        <dbReference type="Proteomes" id="UP000001593"/>
    </source>
</evidence>
<sequence>MSLIFLLLLLSVVNGRGALCCQWPGCSLLSMAGPPHIMFILMDDLGWSDVGYHNISHAVKTPNIDKLASQGVKLMSYYSQPMCTPSRGALMTGKYPIHLGMQHFVINITSPWGMPRRFPTIPQKLRTLGYRTSMIGKWHLGFFDWDYTPLRRGFDSFLGFFAGEQDHWRHSKMGFLDFRRDEEPANEYGGQHSTDVFTQEAINIAMRHNASQPLFLLLSYAAVHTPLQAHPNDVNKIGGVSDKDRQNYLGMMGAADWSIGRLIDVYKRNGLWNNTLMIWASDNGAQPGKGGGYNWPLRGYKSSLFEGGVRVPAFVHGEMLQRKGGTVNDLFHVTDWYPTLVKLAGGEVEPDIDGVDQWPTLSEGKPSKREEILHNIDIPANQEEERMAPRGFNYYSGAALRRGHMKLVYKMGDAGWYQLPENGHRGPVVEEMVKDRLPIVELALYNITADPEERNDLSKLNPDIVDSLWRRLQELNATSLEYRLQPEDPRSIALAERLGRWEPWLDEDAPVTSYGRRPASCYIWLLLIGVHTCYRYYRSI</sequence>
<keyword evidence="10" id="KW-1185">Reference proteome</keyword>
<dbReference type="InParanoid" id="A7S8Q2"/>
<dbReference type="eggNOG" id="KOG3867">
    <property type="taxonomic scope" value="Eukaryota"/>
</dbReference>
<keyword evidence="6" id="KW-0325">Glycoprotein</keyword>
<dbReference type="InterPro" id="IPR024607">
    <property type="entry name" value="Sulfatase_CS"/>
</dbReference>
<evidence type="ECO:0000256" key="3">
    <source>
        <dbReference type="ARBA" id="ARBA00022723"/>
    </source>
</evidence>
<dbReference type="PhylomeDB" id="A7S8Q2"/>
<proteinExistence type="inferred from homology"/>
<evidence type="ECO:0000313" key="9">
    <source>
        <dbReference type="EMBL" id="EDO39862.1"/>
    </source>
</evidence>
<dbReference type="PANTHER" id="PTHR10342">
    <property type="entry name" value="ARYLSULFATASE"/>
    <property type="match status" value="1"/>
</dbReference>
<dbReference type="SUPFAM" id="SSF53649">
    <property type="entry name" value="Alkaline phosphatase-like"/>
    <property type="match status" value="1"/>
</dbReference>
<evidence type="ECO:0000256" key="6">
    <source>
        <dbReference type="ARBA" id="ARBA00023180"/>
    </source>
</evidence>
<comment type="cofactor">
    <cofactor evidence="1">
        <name>Ca(2+)</name>
        <dbReference type="ChEBI" id="CHEBI:29108"/>
    </cofactor>
</comment>
<dbReference type="InterPro" id="IPR000917">
    <property type="entry name" value="Sulfatase_N"/>
</dbReference>
<feature type="domain" description="Sulfatase N-terminal" evidence="8">
    <location>
        <begin position="35"/>
        <end position="345"/>
    </location>
</feature>
<evidence type="ECO:0000256" key="1">
    <source>
        <dbReference type="ARBA" id="ARBA00001913"/>
    </source>
</evidence>
<organism evidence="9 10">
    <name type="scientific">Nematostella vectensis</name>
    <name type="common">Starlet sea anemone</name>
    <dbReference type="NCBI Taxonomy" id="45351"/>
    <lineage>
        <taxon>Eukaryota</taxon>
        <taxon>Metazoa</taxon>
        <taxon>Cnidaria</taxon>
        <taxon>Anthozoa</taxon>
        <taxon>Hexacorallia</taxon>
        <taxon>Actiniaria</taxon>
        <taxon>Edwardsiidae</taxon>
        <taxon>Nematostella</taxon>
    </lineage>
</organism>
<dbReference type="InterPro" id="IPR017850">
    <property type="entry name" value="Alkaline_phosphatase_core_sf"/>
</dbReference>
<dbReference type="Proteomes" id="UP000001593">
    <property type="component" value="Unassembled WGS sequence"/>
</dbReference>
<comment type="similarity">
    <text evidence="2">Belongs to the sulfatase family.</text>
</comment>
<feature type="signal peptide" evidence="7">
    <location>
        <begin position="1"/>
        <end position="15"/>
    </location>
</feature>
<evidence type="ECO:0000256" key="7">
    <source>
        <dbReference type="SAM" id="SignalP"/>
    </source>
</evidence>
<dbReference type="OMA" id="RTMCSSH"/>
<dbReference type="Gene3D" id="3.40.720.10">
    <property type="entry name" value="Alkaline Phosphatase, subunit A"/>
    <property type="match status" value="1"/>
</dbReference>
<dbReference type="GO" id="GO:0046872">
    <property type="term" value="F:metal ion binding"/>
    <property type="evidence" value="ECO:0007669"/>
    <property type="project" value="UniProtKB-KW"/>
</dbReference>
<evidence type="ECO:0000259" key="8">
    <source>
        <dbReference type="Pfam" id="PF00884"/>
    </source>
</evidence>
<evidence type="ECO:0000256" key="2">
    <source>
        <dbReference type="ARBA" id="ARBA00008779"/>
    </source>
</evidence>
<reference evidence="9 10" key="1">
    <citation type="journal article" date="2007" name="Science">
        <title>Sea anemone genome reveals ancestral eumetazoan gene repertoire and genomic organization.</title>
        <authorList>
            <person name="Putnam N.H."/>
            <person name="Srivastava M."/>
            <person name="Hellsten U."/>
            <person name="Dirks B."/>
            <person name="Chapman J."/>
            <person name="Salamov A."/>
            <person name="Terry A."/>
            <person name="Shapiro H."/>
            <person name="Lindquist E."/>
            <person name="Kapitonov V.V."/>
            <person name="Jurka J."/>
            <person name="Genikhovich G."/>
            <person name="Grigoriev I.V."/>
            <person name="Lucas S.M."/>
            <person name="Steele R.E."/>
            <person name="Finnerty J.R."/>
            <person name="Technau U."/>
            <person name="Martindale M.Q."/>
            <person name="Rokhsar D.S."/>
        </authorList>
    </citation>
    <scope>NUCLEOTIDE SEQUENCE [LARGE SCALE GENOMIC DNA]</scope>
    <source>
        <strain evidence="10">CH2 X CH6</strain>
    </source>
</reference>
<keyword evidence="4" id="KW-0378">Hydrolase</keyword>
<accession>A7S8Q2</accession>
<gene>
    <name evidence="9" type="ORF">NEMVEDRAFT_v1g208510</name>
</gene>
<dbReference type="HOGENOM" id="CLU_006332_10_1_1"/>